<keyword evidence="8 9" id="KW-0472">Membrane</keyword>
<dbReference type="EC" id="3.4.23.36" evidence="9"/>
<comment type="pathway">
    <text evidence="9">Protein modification; lipoprotein biosynthesis (signal peptide cleavage).</text>
</comment>
<feature type="transmembrane region" description="Helical" evidence="9">
    <location>
        <begin position="86"/>
        <end position="104"/>
    </location>
</feature>
<comment type="catalytic activity">
    <reaction evidence="9 10">
        <text>Release of signal peptides from bacterial membrane prolipoproteins. Hydrolyzes -Xaa-Yaa-Zaa-|-(S,diacylglyceryl)Cys-, in which Xaa is hydrophobic (preferably Leu), and Yaa (Ala or Ser) and Zaa (Gly or Ala) have small, neutral side chains.</text>
        <dbReference type="EC" id="3.4.23.36"/>
    </reaction>
</comment>
<proteinExistence type="inferred from homology"/>
<keyword evidence="6 9" id="KW-0378">Hydrolase</keyword>
<comment type="similarity">
    <text evidence="1 9 11">Belongs to the peptidase A8 family.</text>
</comment>
<keyword evidence="2 9" id="KW-1003">Cell membrane</keyword>
<evidence type="ECO:0000256" key="4">
    <source>
        <dbReference type="ARBA" id="ARBA00022692"/>
    </source>
</evidence>
<reference evidence="13" key="1">
    <citation type="submission" date="2015-03" db="EMBL/GenBank/DDBJ databases">
        <authorList>
            <person name="Urmite Genomes"/>
        </authorList>
    </citation>
    <scope>NUCLEOTIDE SEQUENCE [LARGE SCALE GENOMIC DNA]</scope>
    <source>
        <strain evidence="13">FF10</strain>
    </source>
</reference>
<organism evidence="12 13">
    <name type="scientific">Streptococcus varani</name>
    <dbReference type="NCBI Taxonomy" id="1608583"/>
    <lineage>
        <taxon>Bacteria</taxon>
        <taxon>Bacillati</taxon>
        <taxon>Bacillota</taxon>
        <taxon>Bacilli</taxon>
        <taxon>Lactobacillales</taxon>
        <taxon>Streptococcaceae</taxon>
        <taxon>Streptococcus</taxon>
    </lineage>
</organism>
<dbReference type="AlphaFoldDB" id="A0A0E4CSF2"/>
<evidence type="ECO:0000313" key="13">
    <source>
        <dbReference type="Proteomes" id="UP000198604"/>
    </source>
</evidence>
<dbReference type="GO" id="GO:0006508">
    <property type="term" value="P:proteolysis"/>
    <property type="evidence" value="ECO:0007669"/>
    <property type="project" value="UniProtKB-KW"/>
</dbReference>
<dbReference type="UniPathway" id="UPA00665"/>
<dbReference type="OrthoDB" id="9810259at2"/>
<dbReference type="PROSITE" id="PS00855">
    <property type="entry name" value="SPASE_II"/>
    <property type="match status" value="1"/>
</dbReference>
<evidence type="ECO:0000256" key="11">
    <source>
        <dbReference type="RuleBase" id="RU004181"/>
    </source>
</evidence>
<dbReference type="NCBIfam" id="TIGR00077">
    <property type="entry name" value="lspA"/>
    <property type="match status" value="1"/>
</dbReference>
<evidence type="ECO:0000313" key="12">
    <source>
        <dbReference type="EMBL" id="CQR24477.1"/>
    </source>
</evidence>
<comment type="function">
    <text evidence="9 10">This protein specifically catalyzes the removal of signal peptides from prolipoproteins.</text>
</comment>
<sequence>MRKYGLPLVIILLIVLDQLVKWWTVENIALDTLREFIPNVMSLAYLRNYGAAWSLLQNQQAFFTIITIVIMSGAIWYLIKHINASIWLLSSLSLIIAGGLGNFIDRIRLGYVVDMFHLDFINFPIFNVADSYLTIGVLILFICIMKEEDHGVKN</sequence>
<evidence type="ECO:0000256" key="2">
    <source>
        <dbReference type="ARBA" id="ARBA00022475"/>
    </source>
</evidence>
<dbReference type="HAMAP" id="MF_00161">
    <property type="entry name" value="LspA"/>
    <property type="match status" value="1"/>
</dbReference>
<dbReference type="PRINTS" id="PR00781">
    <property type="entry name" value="LIPOSIGPTASE"/>
</dbReference>
<dbReference type="Proteomes" id="UP000198604">
    <property type="component" value="Unassembled WGS sequence"/>
</dbReference>
<evidence type="ECO:0000256" key="6">
    <source>
        <dbReference type="ARBA" id="ARBA00022801"/>
    </source>
</evidence>
<feature type="transmembrane region" description="Helical" evidence="9">
    <location>
        <begin position="124"/>
        <end position="144"/>
    </location>
</feature>
<dbReference type="GO" id="GO:0005886">
    <property type="term" value="C:plasma membrane"/>
    <property type="evidence" value="ECO:0007669"/>
    <property type="project" value="UniProtKB-SubCell"/>
</dbReference>
<evidence type="ECO:0000256" key="9">
    <source>
        <dbReference type="HAMAP-Rule" id="MF_00161"/>
    </source>
</evidence>
<evidence type="ECO:0000256" key="8">
    <source>
        <dbReference type="ARBA" id="ARBA00023136"/>
    </source>
</evidence>
<dbReference type="RefSeq" id="WP_093650134.1">
    <property type="nucleotide sequence ID" value="NZ_CTEN01000002.1"/>
</dbReference>
<dbReference type="PANTHER" id="PTHR33695:SF1">
    <property type="entry name" value="LIPOPROTEIN SIGNAL PEPTIDASE"/>
    <property type="match status" value="1"/>
</dbReference>
<accession>A0A0E4CSF2</accession>
<dbReference type="EMBL" id="CTEN01000002">
    <property type="protein sequence ID" value="CQR24477.1"/>
    <property type="molecule type" value="Genomic_DNA"/>
</dbReference>
<feature type="active site" evidence="9">
    <location>
        <position position="130"/>
    </location>
</feature>
<keyword evidence="4 9" id="KW-0812">Transmembrane</keyword>
<evidence type="ECO:0000256" key="5">
    <source>
        <dbReference type="ARBA" id="ARBA00022750"/>
    </source>
</evidence>
<dbReference type="PANTHER" id="PTHR33695">
    <property type="entry name" value="LIPOPROTEIN SIGNAL PEPTIDASE"/>
    <property type="match status" value="1"/>
</dbReference>
<dbReference type="InterPro" id="IPR001872">
    <property type="entry name" value="Peptidase_A8"/>
</dbReference>
<keyword evidence="7 9" id="KW-1133">Transmembrane helix</keyword>
<dbReference type="GO" id="GO:0004190">
    <property type="term" value="F:aspartic-type endopeptidase activity"/>
    <property type="evidence" value="ECO:0007669"/>
    <property type="project" value="UniProtKB-UniRule"/>
</dbReference>
<comment type="subcellular location">
    <subcellularLocation>
        <location evidence="9">Cell membrane</location>
        <topology evidence="9">Multi-pass membrane protein</topology>
    </subcellularLocation>
</comment>
<dbReference type="Pfam" id="PF01252">
    <property type="entry name" value="Peptidase_A8"/>
    <property type="match status" value="1"/>
</dbReference>
<keyword evidence="12" id="KW-0449">Lipoprotein</keyword>
<name>A0A0E4CSF2_9STRE</name>
<gene>
    <name evidence="9" type="primary">lspA</name>
    <name evidence="12" type="ORF">BN1356_00822</name>
</gene>
<protein>
    <recommendedName>
        <fullName evidence="9">Lipoprotein signal peptidase</fullName>
        <ecNumber evidence="9">3.4.23.36</ecNumber>
    </recommendedName>
    <alternativeName>
        <fullName evidence="9">Prolipoprotein signal peptidase</fullName>
    </alternativeName>
    <alternativeName>
        <fullName evidence="9">Signal peptidase II</fullName>
        <shortName evidence="9">SPase II</shortName>
    </alternativeName>
</protein>
<evidence type="ECO:0000256" key="7">
    <source>
        <dbReference type="ARBA" id="ARBA00022989"/>
    </source>
</evidence>
<feature type="transmembrane region" description="Helical" evidence="9">
    <location>
        <begin position="6"/>
        <end position="24"/>
    </location>
</feature>
<keyword evidence="3 9" id="KW-0645">Protease</keyword>
<feature type="transmembrane region" description="Helical" evidence="9">
    <location>
        <begin position="61"/>
        <end position="79"/>
    </location>
</feature>
<evidence type="ECO:0000256" key="10">
    <source>
        <dbReference type="RuleBase" id="RU000594"/>
    </source>
</evidence>
<evidence type="ECO:0000256" key="1">
    <source>
        <dbReference type="ARBA" id="ARBA00006139"/>
    </source>
</evidence>
<dbReference type="STRING" id="1608583.BN1356_00822"/>
<feature type="active site" evidence="9">
    <location>
        <position position="114"/>
    </location>
</feature>
<keyword evidence="5 9" id="KW-0064">Aspartyl protease</keyword>
<keyword evidence="13" id="KW-1185">Reference proteome</keyword>
<evidence type="ECO:0000256" key="3">
    <source>
        <dbReference type="ARBA" id="ARBA00022670"/>
    </source>
</evidence>